<dbReference type="SUPFAM" id="SSF52777">
    <property type="entry name" value="CoA-dependent acyltransferases"/>
    <property type="match status" value="2"/>
</dbReference>
<dbReference type="InterPro" id="IPR001242">
    <property type="entry name" value="Condensation_dom"/>
</dbReference>
<comment type="cofactor">
    <cofactor evidence="1">
        <name>pantetheine 4'-phosphate</name>
        <dbReference type="ChEBI" id="CHEBI:47942"/>
    </cofactor>
</comment>
<evidence type="ECO:0000313" key="5">
    <source>
        <dbReference type="EMBL" id="NHN25906.1"/>
    </source>
</evidence>
<dbReference type="Proteomes" id="UP000817854">
    <property type="component" value="Unassembled WGS sequence"/>
</dbReference>
<dbReference type="InterPro" id="IPR029058">
    <property type="entry name" value="AB_hydrolase_fold"/>
</dbReference>
<reference evidence="5" key="1">
    <citation type="submission" date="2019-05" db="EMBL/GenBank/DDBJ databases">
        <authorList>
            <person name="Lianzixin W."/>
        </authorList>
    </citation>
    <scope>NUCLEOTIDE SEQUENCE</scope>
    <source>
        <strain evidence="5">EC11</strain>
    </source>
</reference>
<dbReference type="InterPro" id="IPR044894">
    <property type="entry name" value="TubC_N_sf"/>
</dbReference>
<dbReference type="PROSITE" id="PS00012">
    <property type="entry name" value="PHOSPHOPANTETHEINE"/>
    <property type="match status" value="1"/>
</dbReference>
<dbReference type="InterPro" id="IPR020845">
    <property type="entry name" value="AMP-binding_CS"/>
</dbReference>
<dbReference type="InterPro" id="IPR000873">
    <property type="entry name" value="AMP-dep_synth/lig_dom"/>
</dbReference>
<evidence type="ECO:0000256" key="2">
    <source>
        <dbReference type="ARBA" id="ARBA00022450"/>
    </source>
</evidence>
<dbReference type="Pfam" id="PF13193">
    <property type="entry name" value="AMP-binding_C"/>
    <property type="match status" value="2"/>
</dbReference>
<protein>
    <submittedName>
        <fullName evidence="5">Amino acid adenylation domain-containing protein</fullName>
    </submittedName>
</protein>
<dbReference type="InterPro" id="IPR045851">
    <property type="entry name" value="AMP-bd_C_sf"/>
</dbReference>
<evidence type="ECO:0000256" key="1">
    <source>
        <dbReference type="ARBA" id="ARBA00001957"/>
    </source>
</evidence>
<dbReference type="Gene3D" id="1.10.1200.10">
    <property type="entry name" value="ACP-like"/>
    <property type="match status" value="1"/>
</dbReference>
<dbReference type="Gene3D" id="1.10.10.1830">
    <property type="entry name" value="Non-ribosomal peptide synthase, adenylation domain"/>
    <property type="match status" value="1"/>
</dbReference>
<dbReference type="PANTHER" id="PTHR45527:SF1">
    <property type="entry name" value="FATTY ACID SYNTHASE"/>
    <property type="match status" value="1"/>
</dbReference>
<dbReference type="InterPro" id="IPR009081">
    <property type="entry name" value="PP-bd_ACP"/>
</dbReference>
<keyword evidence="6" id="KW-1185">Reference proteome</keyword>
<dbReference type="Gene3D" id="3.30.559.10">
    <property type="entry name" value="Chloramphenicol acetyltransferase-like domain"/>
    <property type="match status" value="1"/>
</dbReference>
<dbReference type="Gene3D" id="3.30.559.30">
    <property type="entry name" value="Nonribosomal peptide synthetase, condensation domain"/>
    <property type="match status" value="1"/>
</dbReference>
<dbReference type="Gene3D" id="3.40.50.12780">
    <property type="entry name" value="N-terminal domain of ligase-like"/>
    <property type="match status" value="2"/>
</dbReference>
<evidence type="ECO:0000256" key="3">
    <source>
        <dbReference type="ARBA" id="ARBA00022553"/>
    </source>
</evidence>
<reference evidence="5" key="2">
    <citation type="submission" date="2020-02" db="EMBL/GenBank/DDBJ databases">
        <title>Flavobacterium profundi sp. nov., isolated from a deep-sea seamount.</title>
        <authorList>
            <person name="Zhang D.-C."/>
        </authorList>
    </citation>
    <scope>NUCLEOTIDE SEQUENCE</scope>
    <source>
        <strain evidence="5">EC11</strain>
    </source>
</reference>
<dbReference type="InterPro" id="IPR010071">
    <property type="entry name" value="AA_adenyl_dom"/>
</dbReference>
<dbReference type="InterPro" id="IPR023213">
    <property type="entry name" value="CAT-like_dom_sf"/>
</dbReference>
<dbReference type="InterPro" id="IPR041464">
    <property type="entry name" value="TubC_N"/>
</dbReference>
<proteinExistence type="predicted"/>
<evidence type="ECO:0000313" key="6">
    <source>
        <dbReference type="Proteomes" id="UP000817854"/>
    </source>
</evidence>
<dbReference type="NCBIfam" id="NF003417">
    <property type="entry name" value="PRK04813.1"/>
    <property type="match status" value="3"/>
</dbReference>
<dbReference type="Pfam" id="PF00668">
    <property type="entry name" value="Condensation"/>
    <property type="match status" value="1"/>
</dbReference>
<name>A0ABX0IRR4_9FLAO</name>
<dbReference type="SUPFAM" id="SSF53474">
    <property type="entry name" value="alpha/beta-Hydrolases"/>
    <property type="match status" value="1"/>
</dbReference>
<keyword evidence="3" id="KW-0597">Phosphoprotein</keyword>
<dbReference type="CDD" id="cd19531">
    <property type="entry name" value="LCL_NRPS-like"/>
    <property type="match status" value="1"/>
</dbReference>
<dbReference type="Pfam" id="PF00501">
    <property type="entry name" value="AMP-binding"/>
    <property type="match status" value="2"/>
</dbReference>
<dbReference type="Gene3D" id="3.40.50.1820">
    <property type="entry name" value="alpha/beta hydrolase"/>
    <property type="match status" value="1"/>
</dbReference>
<dbReference type="EMBL" id="VEVQ02000005">
    <property type="protein sequence ID" value="NHN25906.1"/>
    <property type="molecule type" value="Genomic_DNA"/>
</dbReference>
<dbReference type="Pfam" id="PF00550">
    <property type="entry name" value="PP-binding"/>
    <property type="match status" value="1"/>
</dbReference>
<dbReference type="NCBIfam" id="TIGR01733">
    <property type="entry name" value="AA-adenyl-dom"/>
    <property type="match status" value="2"/>
</dbReference>
<dbReference type="Gene3D" id="3.30.300.30">
    <property type="match status" value="3"/>
</dbReference>
<dbReference type="SUPFAM" id="SSF56801">
    <property type="entry name" value="Acetyl-CoA synthetase-like"/>
    <property type="match status" value="3"/>
</dbReference>
<dbReference type="Pfam" id="PF00975">
    <property type="entry name" value="Thioesterase"/>
    <property type="match status" value="1"/>
</dbReference>
<dbReference type="CDD" id="cd05930">
    <property type="entry name" value="A_NRPS"/>
    <property type="match status" value="2"/>
</dbReference>
<gene>
    <name evidence="5" type="ORF">FIA58_009490</name>
</gene>
<dbReference type="SUPFAM" id="SSF47336">
    <property type="entry name" value="ACP-like"/>
    <property type="match status" value="1"/>
</dbReference>
<dbReference type="RefSeq" id="WP_140962243.1">
    <property type="nucleotide sequence ID" value="NZ_VEVQ02000005.1"/>
</dbReference>
<dbReference type="InterPro" id="IPR001031">
    <property type="entry name" value="Thioesterase"/>
</dbReference>
<dbReference type="InterPro" id="IPR006162">
    <property type="entry name" value="Ppantetheine_attach_site"/>
</dbReference>
<dbReference type="Pfam" id="PF18563">
    <property type="entry name" value="TubC_N"/>
    <property type="match status" value="1"/>
</dbReference>
<sequence>MKIDRYISDLRKTKNVSINVIDGNLKIKASENDLTEEIIKEIKEKKEDILDFFKGINVLKNEITKVEEQEHYSLSHAQRRLWIIDQLTDEKGVYNVPMIHSFKSLNLLSFKKALIGLLSRHEILHTTIHMIDGEPRQLVHKLDEFEFEVTSLKVEDNEIDAIVASESICPLDLTKSPIRATLIECNDGSYVFVFILHHIVTDAWSMNVLSNDFLALYEHYETGKALDLPDLRIQYKDYSFWQHEQLRMGNMNVSRDYWLKRFSGEIPLLKLPLDHKREKSKNQSGAELSFEIDSKTVEALMALGNEKGSTLFMVMVTLVKILLHRYTGQEDIIVGTPVSGRDHQELENQVGFYSNTIVLRSTVKESDSFNELLSKVSEVMLEGYDHQFYPYDLLVDELKLDRDMSRNPLFDVMVSLDGFSETNKTNEKFNEEYSDEIKSNDIGVNKFDLSFSFNKLNNGCLNVIINYSTSLFEKNKMIRMAGHIKNLIMNIFENTERKISEIEYLAKKEKHQIIDIFNNTYQKYNLDKSIKELIEEQVEKNPNKLCLLSDEGTMTFKQMNALANQFAHYLSEKHNVSKGDHIGISMDIGVHRVIAMISLIKLGAVYIPIDPLYPEERRQYIITDTQLKHVITEDFFTISEDYSVISINKILPDLNSFSKENINVKIAAEDIFTILYTSGSTGNPKGVLIKNIGLVNRMQWLWNEYGFNENDVIYQKTPFVFDVSIGEFFMPLCFGAKLLIASSDTSQEVLENISKYNVTYIHFSPTMLNIFLEFEIKDVHKMNSLRYVFASGEELLKETVKRYYSKLNIPLINLYGPTEASIEVSFYKTKKGDEIIPIGKPIANVNLYIMDTNYELMPIGITGEIGIAGIGLAKGYLNQPEMTNERFVENKHSSKKNQKIYKTGDIGRWNEKGEIEFLGRKDNQIRIGGSRIEPGEIESKILEHPDVQEVAVVVNEDSFKNNHLIAYYVKRASKTEIIQESISKKQTEIKKIKQSETKVGLGHNVNYRINELFEKVVDTNPDNIALFFEGKEMSYKELNNSANQLANLLRDKHNLRNGDSVGVIMEKSEKMIISILAVLKTGAAYVPVDEDYPDARIKYILDDSEIKSVILDKKNEDKEIFKNISKIVYDEIENNLNTHLQTNNLESGSVDDLCYICYTSGSTGKPKGVMVEHQSVSDYILTFIDYFNLSENDIVIQQSSISFDTAVEEIFPTLCSGGKLVILPNGGRDIDAIITAINDDNATVLSTTPLVINELNLRFNDLNRLPRVLISGGDELRASYINKIVNSMIVYNTYGPTETTICASFAKIDTNTKCNIIGTPIANHSIYLLDDSMESLPSGEIGEIYIAGPGLARGYINKKEETDKHFVPNPIDGGLFYKTGDLGKWNEDGLLEFCGRKDNQVKIRGYRVEPAEVDQIINQYEGIANCFTMSKADLEGNKHLVSYYIATKSLDSEELRTFLNDQIPHYMVPDYFVRVDDFPRTINGKINTDKLPVPYALTLDVKLGLELKDFLKKKLPLYMVPTHFRNLDKLPVTATGKVDRKMLESKDLLFNEKQIIVAPKNKVEKKILEIWEKCLSYPVISTDINFFEIGGNSIKATQILASIFKELKCNIVLKDIFNNPTIIELSQLILNQNNDKELIVKLNKIDSNLSNLYFIPPIIGSSTIFRDLAIKLDTYYNIYGLQYKGFDYDVPFDKSIQEMANTFVKEIKKINEDKAVSILGYSMGVTIAFEVTKILESEGYDVNLIFVDRGINEESNEYNIDIESVNEILEMELKFWLKEIKEVDSDRIKKLTFNSLQVLNNYKVEGKVKSKIITIEASKSLERTEMKHWKEFTSGDFKHFYIDADHYGILNPENLSRLSKLIISGFTKYHFDENQYNEADFLFS</sequence>
<accession>A0ABX0IRR4</accession>
<dbReference type="InterPro" id="IPR042099">
    <property type="entry name" value="ANL_N_sf"/>
</dbReference>
<feature type="domain" description="Carrier" evidence="4">
    <location>
        <begin position="1558"/>
        <end position="1633"/>
    </location>
</feature>
<evidence type="ECO:0000259" key="4">
    <source>
        <dbReference type="PROSITE" id="PS50075"/>
    </source>
</evidence>
<dbReference type="InterPro" id="IPR025110">
    <property type="entry name" value="AMP-bd_C"/>
</dbReference>
<keyword evidence="2" id="KW-0596">Phosphopantetheine</keyword>
<dbReference type="PANTHER" id="PTHR45527">
    <property type="entry name" value="NONRIBOSOMAL PEPTIDE SYNTHETASE"/>
    <property type="match status" value="1"/>
</dbReference>
<comment type="caution">
    <text evidence="5">The sequence shown here is derived from an EMBL/GenBank/DDBJ whole genome shotgun (WGS) entry which is preliminary data.</text>
</comment>
<dbReference type="PROSITE" id="PS00455">
    <property type="entry name" value="AMP_BINDING"/>
    <property type="match status" value="2"/>
</dbReference>
<dbReference type="InterPro" id="IPR036736">
    <property type="entry name" value="ACP-like_sf"/>
</dbReference>
<organism evidence="5 6">
    <name type="scientific">Flavobacterium jejuense</name>
    <dbReference type="NCBI Taxonomy" id="1544455"/>
    <lineage>
        <taxon>Bacteria</taxon>
        <taxon>Pseudomonadati</taxon>
        <taxon>Bacteroidota</taxon>
        <taxon>Flavobacteriia</taxon>
        <taxon>Flavobacteriales</taxon>
        <taxon>Flavobacteriaceae</taxon>
        <taxon>Flavobacterium</taxon>
    </lineage>
</organism>
<dbReference type="PROSITE" id="PS50075">
    <property type="entry name" value="CARRIER"/>
    <property type="match status" value="1"/>
</dbReference>